<dbReference type="Proteomes" id="UP000758168">
    <property type="component" value="Unassembled WGS sequence"/>
</dbReference>
<evidence type="ECO:0000313" key="3">
    <source>
        <dbReference type="EMBL" id="MBP2417758.1"/>
    </source>
</evidence>
<comment type="caution">
    <text evidence="3">The sequence shown here is derived from an EMBL/GenBank/DDBJ whole genome shotgun (WGS) entry which is preliminary data.</text>
</comment>
<sequence>MSTVLHPVGPEPEETYWARRVAVIIALVVVAGLVVALVVNATRSGSAVSAEPVPPAVTAPPADSPSPSPSASTSASASPSPSASASASASAEASPSSKPSASASAKPKATPSPKPTPTGPVACPAEDLRATLTGKQRLKPGQKTTFTLSLINGSATTCVVSVTPKTFELKIYSGTDRIWSSDDCAAAVKPRKATVKAEDALEWTMGWGGDRSRAGCKSRPEVPRPGTYFATAQLDGAKPVQLRMILGG</sequence>
<gene>
    <name evidence="3" type="ORF">JOF54_002680</name>
</gene>
<dbReference type="RefSeq" id="WP_210056679.1">
    <property type="nucleotide sequence ID" value="NZ_BAAAMH010000010.1"/>
</dbReference>
<dbReference type="EMBL" id="JAGIOB010000001">
    <property type="protein sequence ID" value="MBP2417758.1"/>
    <property type="molecule type" value="Genomic_DNA"/>
</dbReference>
<feature type="compositionally biased region" description="Low complexity" evidence="1">
    <location>
        <begin position="69"/>
        <end position="109"/>
    </location>
</feature>
<organism evidence="3 4">
    <name type="scientific">Microlunatus capsulatus</name>
    <dbReference type="NCBI Taxonomy" id="99117"/>
    <lineage>
        <taxon>Bacteria</taxon>
        <taxon>Bacillati</taxon>
        <taxon>Actinomycetota</taxon>
        <taxon>Actinomycetes</taxon>
        <taxon>Propionibacteriales</taxon>
        <taxon>Propionibacteriaceae</taxon>
        <taxon>Microlunatus</taxon>
    </lineage>
</organism>
<feature type="transmembrane region" description="Helical" evidence="2">
    <location>
        <begin position="20"/>
        <end position="39"/>
    </location>
</feature>
<evidence type="ECO:0000256" key="1">
    <source>
        <dbReference type="SAM" id="MobiDB-lite"/>
    </source>
</evidence>
<reference evidence="3 4" key="1">
    <citation type="submission" date="2021-03" db="EMBL/GenBank/DDBJ databases">
        <title>Sequencing the genomes of 1000 actinobacteria strains.</title>
        <authorList>
            <person name="Klenk H.-P."/>
        </authorList>
    </citation>
    <scope>NUCLEOTIDE SEQUENCE [LARGE SCALE GENOMIC DNA]</scope>
    <source>
        <strain evidence="3 4">DSM 12936</strain>
    </source>
</reference>
<feature type="region of interest" description="Disordered" evidence="1">
    <location>
        <begin position="44"/>
        <end position="124"/>
    </location>
</feature>
<feature type="compositionally biased region" description="Pro residues" evidence="1">
    <location>
        <begin position="52"/>
        <end position="68"/>
    </location>
</feature>
<keyword evidence="4" id="KW-1185">Reference proteome</keyword>
<keyword evidence="2" id="KW-0812">Transmembrane</keyword>
<keyword evidence="2" id="KW-0472">Membrane</keyword>
<name>A0ABS4Z9P6_9ACTN</name>
<keyword evidence="2" id="KW-1133">Transmembrane helix</keyword>
<evidence type="ECO:0000256" key="2">
    <source>
        <dbReference type="SAM" id="Phobius"/>
    </source>
</evidence>
<accession>A0ABS4Z9P6</accession>
<evidence type="ECO:0008006" key="5">
    <source>
        <dbReference type="Google" id="ProtNLM"/>
    </source>
</evidence>
<evidence type="ECO:0000313" key="4">
    <source>
        <dbReference type="Proteomes" id="UP000758168"/>
    </source>
</evidence>
<protein>
    <recommendedName>
        <fullName evidence="5">DUF4232 domain-containing protein</fullName>
    </recommendedName>
</protein>
<proteinExistence type="predicted"/>